<dbReference type="Pfam" id="PF04972">
    <property type="entry name" value="BON"/>
    <property type="match status" value="1"/>
</dbReference>
<gene>
    <name evidence="3" type="ORF">DX914_05410</name>
</gene>
<evidence type="ECO:0000313" key="3">
    <source>
        <dbReference type="EMBL" id="RDZ29703.1"/>
    </source>
</evidence>
<feature type="region of interest" description="Disordered" evidence="1">
    <location>
        <begin position="76"/>
        <end position="109"/>
    </location>
</feature>
<proteinExistence type="predicted"/>
<feature type="domain" description="BON" evidence="2">
    <location>
        <begin position="107"/>
        <end position="175"/>
    </location>
</feature>
<dbReference type="Gene3D" id="3.30.1340.30">
    <property type="match status" value="1"/>
</dbReference>
<dbReference type="PROSITE" id="PS50914">
    <property type="entry name" value="BON"/>
    <property type="match status" value="1"/>
</dbReference>
<feature type="region of interest" description="Disordered" evidence="1">
    <location>
        <begin position="1"/>
        <end position="53"/>
    </location>
</feature>
<comment type="caution">
    <text evidence="3">The sequence shown here is derived from an EMBL/GenBank/DDBJ whole genome shotgun (WGS) entry which is preliminary data.</text>
</comment>
<accession>A0A371K6X8</accession>
<dbReference type="OrthoDB" id="8963247at2"/>
<dbReference type="Proteomes" id="UP000264492">
    <property type="component" value="Unassembled WGS sequence"/>
</dbReference>
<keyword evidence="4" id="KW-1185">Reference proteome</keyword>
<dbReference type="InterPro" id="IPR051686">
    <property type="entry name" value="Lipoprotein_DolP"/>
</dbReference>
<feature type="region of interest" description="Disordered" evidence="1">
    <location>
        <begin position="172"/>
        <end position="226"/>
    </location>
</feature>
<dbReference type="AlphaFoldDB" id="A0A371K6X8"/>
<evidence type="ECO:0000256" key="1">
    <source>
        <dbReference type="SAM" id="MobiDB-lite"/>
    </source>
</evidence>
<sequence>MPEQGDARHGYYVYGGESAGSGGRDRLTGDDQYATDHAARSRSMGEGYGRSSGYAARSGFSGSAYGSGFEANPVSAREHAYDDMPSTYREQGLRGNRGRGPRSYTRSDERIAEDLNERLTEDDLLDASDIEVRCSEGKIVLEGEVSDRWMKHRAEDIADACSGVKDVDNRIRVRGRGQGAPTTATASEGGRQGTAERSGGGRSASAGTGTEPTKQTGSGSGPGQAH</sequence>
<organism evidence="3 4">
    <name type="scientific">Lysobacter silvisoli</name>
    <dbReference type="NCBI Taxonomy" id="2293254"/>
    <lineage>
        <taxon>Bacteria</taxon>
        <taxon>Pseudomonadati</taxon>
        <taxon>Pseudomonadota</taxon>
        <taxon>Gammaproteobacteria</taxon>
        <taxon>Lysobacterales</taxon>
        <taxon>Lysobacteraceae</taxon>
        <taxon>Lysobacter</taxon>
    </lineage>
</organism>
<evidence type="ECO:0000259" key="2">
    <source>
        <dbReference type="PROSITE" id="PS50914"/>
    </source>
</evidence>
<protein>
    <submittedName>
        <fullName evidence="3">BON domain-containing protein</fullName>
    </submittedName>
</protein>
<feature type="compositionally biased region" description="Low complexity" evidence="1">
    <location>
        <begin position="193"/>
        <end position="211"/>
    </location>
</feature>
<dbReference type="InterPro" id="IPR014004">
    <property type="entry name" value="Transpt-assoc_nodulatn_dom_bac"/>
</dbReference>
<dbReference type="SMART" id="SM00749">
    <property type="entry name" value="BON"/>
    <property type="match status" value="1"/>
</dbReference>
<dbReference type="PANTHER" id="PTHR34606:SF15">
    <property type="entry name" value="BON DOMAIN-CONTAINING PROTEIN"/>
    <property type="match status" value="1"/>
</dbReference>
<dbReference type="PANTHER" id="PTHR34606">
    <property type="entry name" value="BON DOMAIN-CONTAINING PROTEIN"/>
    <property type="match status" value="1"/>
</dbReference>
<reference evidence="3 4" key="1">
    <citation type="submission" date="2018-08" db="EMBL/GenBank/DDBJ databases">
        <title>Lysobacter sp. zong2l5, whole genome shotgun sequence.</title>
        <authorList>
            <person name="Zhang X."/>
            <person name="Feng G."/>
            <person name="Zhu H."/>
        </authorList>
    </citation>
    <scope>NUCLEOTIDE SEQUENCE [LARGE SCALE GENOMIC DNA]</scope>
    <source>
        <strain evidence="4">zong2l5</strain>
    </source>
</reference>
<evidence type="ECO:0000313" key="4">
    <source>
        <dbReference type="Proteomes" id="UP000264492"/>
    </source>
</evidence>
<dbReference type="InterPro" id="IPR007055">
    <property type="entry name" value="BON_dom"/>
</dbReference>
<dbReference type="EMBL" id="QTSU01000001">
    <property type="protein sequence ID" value="RDZ29703.1"/>
    <property type="molecule type" value="Genomic_DNA"/>
</dbReference>
<name>A0A371K6X8_9GAMM</name>